<dbReference type="SUPFAM" id="SSF56672">
    <property type="entry name" value="DNA/RNA polymerases"/>
    <property type="match status" value="1"/>
</dbReference>
<comment type="caution">
    <text evidence="2">The sequence shown here is derived from an EMBL/GenBank/DDBJ whole genome shotgun (WGS) entry which is preliminary data.</text>
</comment>
<evidence type="ECO:0000313" key="3">
    <source>
        <dbReference type="Proteomes" id="UP000273022"/>
    </source>
</evidence>
<protein>
    <submittedName>
        <fullName evidence="2">Uncharacterized protein</fullName>
    </submittedName>
</protein>
<dbReference type="PANTHER" id="PTHR34047">
    <property type="entry name" value="NUCLEAR INTRON MATURASE 1, MITOCHONDRIAL-RELATED"/>
    <property type="match status" value="1"/>
</dbReference>
<keyword evidence="3" id="KW-1185">Reference proteome</keyword>
<dbReference type="EMBL" id="QYYH01000193">
    <property type="protein sequence ID" value="RJY05198.1"/>
    <property type="molecule type" value="Genomic_DNA"/>
</dbReference>
<dbReference type="InterPro" id="IPR043502">
    <property type="entry name" value="DNA/RNA_pol_sf"/>
</dbReference>
<dbReference type="AlphaFoldDB" id="A0A3A6TK58"/>
<proteinExistence type="inferred from homology"/>
<organism evidence="2 3">
    <name type="scientific">Parashewanella spongiae</name>
    <dbReference type="NCBI Taxonomy" id="342950"/>
    <lineage>
        <taxon>Bacteria</taxon>
        <taxon>Pseudomonadati</taxon>
        <taxon>Pseudomonadota</taxon>
        <taxon>Gammaproteobacteria</taxon>
        <taxon>Alteromonadales</taxon>
        <taxon>Shewanellaceae</taxon>
        <taxon>Parashewanella</taxon>
    </lineage>
</organism>
<reference evidence="2 3" key="1">
    <citation type="submission" date="2018-09" db="EMBL/GenBank/DDBJ databases">
        <title>Phylogeny of the Shewanellaceae, and recommendation for two new genera, Pseudoshewanella and Parashewanella.</title>
        <authorList>
            <person name="Wang G."/>
        </authorList>
    </citation>
    <scope>NUCLEOTIDE SEQUENCE [LARGE SCALE GENOMIC DNA]</scope>
    <source>
        <strain evidence="2 3">KCTC 22492</strain>
    </source>
</reference>
<dbReference type="Proteomes" id="UP000273022">
    <property type="component" value="Unassembled WGS sequence"/>
</dbReference>
<sequence length="147" mass="17004">PTVRDRIVQQCLNDILSPIFEEQFHPSSYGYQPHRSGHDAINKATMFIRQYDLKHVVDMGLSKCFDLLDQELILTSISRRVKDGSILRLIKQFLESGVKPITVIGIIYSWPLEWAKSVVLTEVNFLHMNIQCLSQTHQFQETSVLFL</sequence>
<dbReference type="CDD" id="cd01651">
    <property type="entry name" value="RT_G2_intron"/>
    <property type="match status" value="1"/>
</dbReference>
<accession>A0A3A6TK58</accession>
<evidence type="ECO:0000313" key="2">
    <source>
        <dbReference type="EMBL" id="RJY05198.1"/>
    </source>
</evidence>
<gene>
    <name evidence="2" type="ORF">D5R81_18720</name>
</gene>
<dbReference type="InterPro" id="IPR051083">
    <property type="entry name" value="GrpII_Intron_Splice-Mob/Def"/>
</dbReference>
<comment type="similarity">
    <text evidence="1">Belongs to the bacterial reverse transcriptase family.</text>
</comment>
<evidence type="ECO:0000256" key="1">
    <source>
        <dbReference type="ARBA" id="ARBA00034120"/>
    </source>
</evidence>
<name>A0A3A6TK58_9GAMM</name>
<dbReference type="PANTHER" id="PTHR34047:SF8">
    <property type="entry name" value="PROTEIN YKFC"/>
    <property type="match status" value="1"/>
</dbReference>
<feature type="non-terminal residue" evidence="2">
    <location>
        <position position="1"/>
    </location>
</feature>